<evidence type="ECO:0000313" key="3">
    <source>
        <dbReference type="Proteomes" id="UP000254346"/>
    </source>
</evidence>
<evidence type="ECO:0000259" key="1">
    <source>
        <dbReference type="PROSITE" id="PS51677"/>
    </source>
</evidence>
<dbReference type="AlphaFoldDB" id="A0A379VQ01"/>
<dbReference type="EMBL" id="UGXR01000001">
    <property type="protein sequence ID" value="SUH08221.1"/>
    <property type="molecule type" value="Genomic_DNA"/>
</dbReference>
<organism evidence="2 3">
    <name type="scientific">Salmonella enterica I</name>
    <dbReference type="NCBI Taxonomy" id="59201"/>
    <lineage>
        <taxon>Bacteria</taxon>
        <taxon>Pseudomonadati</taxon>
        <taxon>Pseudomonadota</taxon>
        <taxon>Gammaproteobacteria</taxon>
        <taxon>Enterobacterales</taxon>
        <taxon>Enterobacteriaceae</taxon>
        <taxon>Salmonella</taxon>
    </lineage>
</organism>
<feature type="domain" description="NodB homology" evidence="1">
    <location>
        <begin position="2"/>
        <end position="95"/>
    </location>
</feature>
<protein>
    <submittedName>
        <fullName evidence="2">Polymyxin resistance protein PmrJ, predicted deacetylase</fullName>
        <ecNumber evidence="2">3.5.1.-</ecNumber>
    </submittedName>
</protein>
<dbReference type="EC" id="3.5.1.-" evidence="2"/>
<dbReference type="InterPro" id="IPR002509">
    <property type="entry name" value="NODB_dom"/>
</dbReference>
<keyword evidence="2" id="KW-0378">Hydrolase</keyword>
<reference evidence="2 3" key="1">
    <citation type="submission" date="2018-06" db="EMBL/GenBank/DDBJ databases">
        <authorList>
            <consortium name="Pathogen Informatics"/>
            <person name="Doyle S."/>
        </authorList>
    </citation>
    <scope>NUCLEOTIDE SEQUENCE [LARGE SCALE GENOMIC DNA]</scope>
    <source>
        <strain evidence="2 3">NCTC8256</strain>
    </source>
</reference>
<name>A0A379VQ01_SALET</name>
<evidence type="ECO:0000313" key="2">
    <source>
        <dbReference type="EMBL" id="SUH08221.1"/>
    </source>
</evidence>
<dbReference type="GO" id="GO:0005975">
    <property type="term" value="P:carbohydrate metabolic process"/>
    <property type="evidence" value="ECO:0007669"/>
    <property type="project" value="InterPro"/>
</dbReference>
<dbReference type="GO" id="GO:0016810">
    <property type="term" value="F:hydrolase activity, acting on carbon-nitrogen (but not peptide) bonds"/>
    <property type="evidence" value="ECO:0007669"/>
    <property type="project" value="InterPro"/>
</dbReference>
<dbReference type="PROSITE" id="PS51677">
    <property type="entry name" value="NODB"/>
    <property type="match status" value="1"/>
</dbReference>
<accession>A0A379VQ01</accession>
<gene>
    <name evidence="2" type="primary">arnD_2</name>
    <name evidence="2" type="ORF">NCTC8256_02143</name>
</gene>
<proteinExistence type="predicted"/>
<sequence>MTKVGLRIDVDTLRGTREGVPRLLASLHRHGVQASFFFSVGPDNMGRHLWRLIKPRFLWKMLRSNAASLYGLGYPAGRYRLAGKKYRQRQCRDYS</sequence>
<dbReference type="Proteomes" id="UP000254346">
    <property type="component" value="Unassembled WGS sequence"/>
</dbReference>